<dbReference type="EMBL" id="JANKHG010000018">
    <property type="protein sequence ID" value="MCR2747160.1"/>
    <property type="molecule type" value="Genomic_DNA"/>
</dbReference>
<name>A0ABT1XIQ0_9BURK</name>
<accession>A0ABT1XIQ0</accession>
<evidence type="ECO:0000313" key="2">
    <source>
        <dbReference type="Proteomes" id="UP001165267"/>
    </source>
</evidence>
<organism evidence="1 2">
    <name type="scientific">Limnobacter parvus</name>
    <dbReference type="NCBI Taxonomy" id="2939690"/>
    <lineage>
        <taxon>Bacteria</taxon>
        <taxon>Pseudomonadati</taxon>
        <taxon>Pseudomonadota</taxon>
        <taxon>Betaproteobacteria</taxon>
        <taxon>Burkholderiales</taxon>
        <taxon>Burkholderiaceae</taxon>
        <taxon>Limnobacter</taxon>
    </lineage>
</organism>
<protein>
    <submittedName>
        <fullName evidence="1">Uncharacterized protein</fullName>
    </submittedName>
</protein>
<gene>
    <name evidence="1" type="ORF">NSP04_10925</name>
</gene>
<keyword evidence="2" id="KW-1185">Reference proteome</keyword>
<dbReference type="RefSeq" id="WP_257512388.1">
    <property type="nucleotide sequence ID" value="NZ_JANKHG010000018.1"/>
</dbReference>
<proteinExistence type="predicted"/>
<evidence type="ECO:0000313" key="1">
    <source>
        <dbReference type="EMBL" id="MCR2747160.1"/>
    </source>
</evidence>
<reference evidence="1" key="1">
    <citation type="submission" date="2022-07" db="EMBL/GenBank/DDBJ databases">
        <authorList>
            <person name="Xamxidin M."/>
        </authorList>
    </citation>
    <scope>NUCLEOTIDE SEQUENCE</scope>
    <source>
        <strain evidence="1">YS8-69</strain>
    </source>
</reference>
<dbReference type="Proteomes" id="UP001165267">
    <property type="component" value="Unassembled WGS sequence"/>
</dbReference>
<sequence length="461" mass="51152">MMTLDLKAGFEALACEDNLHRIHALLTELDLDHGYSSQSDFQDSLENAIQSLQQHGVLSAYQQACVLLSYYVGEVDFKQFFEVLLSPQALVAQCVQLALNRGVPPTAYQHLHKTLAGVGRVDQAWLELQAEPDLLQGLRAHVPGQFLLEVACNHEGVIDPVVCSEFNTQANIFRSETGFQHKLFGKFTPEKLLAQMCEQAISNDPWIVSPNPIVERCELGINQGTNQGSGFKPMQQLEVVDARTARVQYGQRAFEWTNAAIRQVESAWHGVDHLNDAGVRVAKPFMHVDFDLHAGWRKATGIGAPVEFVSTGITTLHLPAGALQWHAHFLHAGVLVNLTIQAARDVCIDWNLYDARPAGQLPFGEPLLICQQTVPLKIQLSPVVCVGRPLLNLRNQNAGEMTFTLLTKIDPEFHRLDAELTLSHSELVCQWQAFDPLCGIASKSWALLPASTLMQWELIHG</sequence>
<comment type="caution">
    <text evidence="1">The sequence shown here is derived from an EMBL/GenBank/DDBJ whole genome shotgun (WGS) entry which is preliminary data.</text>
</comment>